<evidence type="ECO:0000313" key="1">
    <source>
        <dbReference type="EMBL" id="MFK4442045.1"/>
    </source>
</evidence>
<gene>
    <name evidence="1" type="ORF">ABH943_002060</name>
    <name evidence="2" type="ORF">AWB69_02262</name>
</gene>
<name>A0A158GAM6_9BURK</name>
<dbReference type="Proteomes" id="UP001620514">
    <property type="component" value="Unassembled WGS sequence"/>
</dbReference>
<proteinExistence type="predicted"/>
<dbReference type="AlphaFoldDB" id="A0A158GAM6"/>
<evidence type="ECO:0000313" key="4">
    <source>
        <dbReference type="Proteomes" id="UP001620514"/>
    </source>
</evidence>
<sequence length="605" mass="63692">MAGNLFTVTDAGRAALVSPGNTGTAAHKVTQIGVSTVAFDSTDKTLKVLPGERKRITTLAGDNVAADMIHVTLKDDTDDQYTLYGFGLYFENGVLFGTYSQATPIMEKSPAAMLLLAADMAFKSIDTAQISFGDATFTNPPATTDRQGVVQLATNAQAIAGTDTQRAVTPAGLQSALAPALATKSNVGHRHTIVEVDGLQSALDAKLNLTGGILRGNTTVSNATLAFQNGNYTASMRADASGLLGFLNQALTAWNLQLNDAGVLSLPRARPNWAGGLTPWDNGNFDPNTRVAKTGDRMSGDLFVDSGGLHLSGWNGNPNTGVVFLNAASNRYVNFDGTSYVMPGAELYTGPAINRVWHAGNFNPAAYQPAGNYQPAGSYQAAGDYLRNRTGQTTTGLYFGSANPPGIGGISQSGNNDNVALTIGNDGNQSASAVMQFHRQGSFAAYFGLDTDNQWAVGGRSMGNVRYRLFHEGNFDPNTAVNLANNANNNAASKAPIRNGNNNGGYGYVCCDSTAKVTISWDGANHQIYADNSYLGALMTTSNYNNWAATKSAQVQWGSGVSELAGVVTGADVTVDAGGPWVLEGLRTVGGNNRIYMRVVWLRNQ</sequence>
<dbReference type="Proteomes" id="UP000054683">
    <property type="component" value="Unassembled WGS sequence"/>
</dbReference>
<accession>A0A158GAM6</accession>
<reference evidence="1 4" key="2">
    <citation type="submission" date="2024-10" db="EMBL/GenBank/DDBJ databases">
        <authorList>
            <person name="Deangelis K."/>
            <person name="Huntemann M."/>
            <person name="Clum A."/>
            <person name="Wang J."/>
            <person name="Palaniappan K."/>
            <person name="Ritter S."/>
            <person name="Chen I.-M."/>
            <person name="Stamatis D."/>
            <person name="Reddy T."/>
            <person name="O'Malley R."/>
            <person name="Daum C."/>
            <person name="Ng V."/>
            <person name="Ivanova N."/>
            <person name="Kyrpides N."/>
            <person name="Woyke T."/>
        </authorList>
    </citation>
    <scope>NUCLEOTIDE SEQUENCE [LARGE SCALE GENOMIC DNA]</scope>
    <source>
        <strain evidence="1 4">GAS97</strain>
    </source>
</reference>
<reference evidence="1 4" key="3">
    <citation type="submission" date="2024-11" db="EMBL/GenBank/DDBJ databases">
        <title>Using genomics to understand microbial adaptation to soil warming.</title>
        <authorList>
            <person name="Deangelis K.M. PhD."/>
        </authorList>
    </citation>
    <scope>NUCLEOTIDE SEQUENCE [LARGE SCALE GENOMIC DNA]</scope>
    <source>
        <strain evidence="1 4">GAS97</strain>
    </source>
</reference>
<dbReference type="EMBL" id="FCOK02000011">
    <property type="protein sequence ID" value="SAL28891.1"/>
    <property type="molecule type" value="Genomic_DNA"/>
</dbReference>
<evidence type="ECO:0000313" key="3">
    <source>
        <dbReference type="Proteomes" id="UP000054683"/>
    </source>
</evidence>
<organism evidence="2 3">
    <name type="scientific">Caballeronia udeis</name>
    <dbReference type="NCBI Taxonomy" id="1232866"/>
    <lineage>
        <taxon>Bacteria</taxon>
        <taxon>Pseudomonadati</taxon>
        <taxon>Pseudomonadota</taxon>
        <taxon>Betaproteobacteria</taxon>
        <taxon>Burkholderiales</taxon>
        <taxon>Burkholderiaceae</taxon>
        <taxon>Caballeronia</taxon>
    </lineage>
</organism>
<keyword evidence="4" id="KW-1185">Reference proteome</keyword>
<reference evidence="2 3" key="1">
    <citation type="submission" date="2016-01" db="EMBL/GenBank/DDBJ databases">
        <authorList>
            <person name="Oliw E.H."/>
        </authorList>
    </citation>
    <scope>NUCLEOTIDE SEQUENCE [LARGE SCALE GENOMIC DNA]</scope>
    <source>
        <strain evidence="2">LMG 27134</strain>
    </source>
</reference>
<dbReference type="EMBL" id="JBIYDN010000005">
    <property type="protein sequence ID" value="MFK4442045.1"/>
    <property type="molecule type" value="Genomic_DNA"/>
</dbReference>
<protein>
    <submittedName>
        <fullName evidence="2">Phage-related tail fiber protein</fullName>
    </submittedName>
</protein>
<evidence type="ECO:0000313" key="2">
    <source>
        <dbReference type="EMBL" id="SAL28891.1"/>
    </source>
</evidence>